<dbReference type="PROSITE" id="PS00108">
    <property type="entry name" value="PROTEIN_KINASE_ST"/>
    <property type="match status" value="1"/>
</dbReference>
<dbReference type="Gene3D" id="1.10.510.10">
    <property type="entry name" value="Transferase(Phosphotransferase) domain 1"/>
    <property type="match status" value="1"/>
</dbReference>
<dbReference type="InterPro" id="IPR010240">
    <property type="entry name" value="Cys_deSase_IscS"/>
</dbReference>
<evidence type="ECO:0000256" key="13">
    <source>
        <dbReference type="ARBA" id="ARBA00023004"/>
    </source>
</evidence>
<dbReference type="InterPro" id="IPR046341">
    <property type="entry name" value="SET_dom_sf"/>
</dbReference>
<comment type="caution">
    <text evidence="22">The sequence shown here is derived from an EMBL/GenBank/DDBJ whole genome shotgun (WGS) entry which is preliminary data.</text>
</comment>
<keyword evidence="12" id="KW-0663">Pyridoxal phosphate</keyword>
<dbReference type="FunFam" id="3.40.640.10:FF:000003">
    <property type="entry name" value="Cysteine desulfurase IscS"/>
    <property type="match status" value="1"/>
</dbReference>
<comment type="catalytic activity">
    <reaction evidence="15">
        <text>L-threonyl-[protein] + ATP = O-phospho-L-threonyl-[protein] + ADP + H(+)</text>
        <dbReference type="Rhea" id="RHEA:46608"/>
        <dbReference type="Rhea" id="RHEA-COMP:11060"/>
        <dbReference type="Rhea" id="RHEA-COMP:11605"/>
        <dbReference type="ChEBI" id="CHEBI:15378"/>
        <dbReference type="ChEBI" id="CHEBI:30013"/>
        <dbReference type="ChEBI" id="CHEBI:30616"/>
        <dbReference type="ChEBI" id="CHEBI:61977"/>
        <dbReference type="ChEBI" id="CHEBI:456216"/>
        <dbReference type="EC" id="2.7.11.1"/>
    </reaction>
</comment>
<feature type="domain" description="Protein kinase" evidence="20">
    <location>
        <begin position="37"/>
        <end position="322"/>
    </location>
</feature>
<dbReference type="InterPro" id="IPR036770">
    <property type="entry name" value="Ankyrin_rpt-contain_sf"/>
</dbReference>
<dbReference type="Proteomes" id="UP001175271">
    <property type="component" value="Unassembled WGS sequence"/>
</dbReference>
<keyword evidence="7" id="KW-0808">Transferase</keyword>
<comment type="catalytic activity">
    <reaction evidence="16">
        <text>L-seryl-[protein] + ATP = O-phospho-L-seryl-[protein] + ADP + H(+)</text>
        <dbReference type="Rhea" id="RHEA:17989"/>
        <dbReference type="Rhea" id="RHEA-COMP:9863"/>
        <dbReference type="Rhea" id="RHEA-COMP:11604"/>
        <dbReference type="ChEBI" id="CHEBI:15378"/>
        <dbReference type="ChEBI" id="CHEBI:29999"/>
        <dbReference type="ChEBI" id="CHEBI:30616"/>
        <dbReference type="ChEBI" id="CHEBI:83421"/>
        <dbReference type="ChEBI" id="CHEBI:456216"/>
        <dbReference type="EC" id="2.7.11.1"/>
    </reaction>
</comment>
<feature type="binding site" evidence="18">
    <location>
        <position position="66"/>
    </location>
    <ligand>
        <name>ATP</name>
        <dbReference type="ChEBI" id="CHEBI:30616"/>
    </ligand>
</feature>
<dbReference type="SMART" id="SM00220">
    <property type="entry name" value="S_TKc"/>
    <property type="match status" value="1"/>
</dbReference>
<dbReference type="SUPFAM" id="SSF56112">
    <property type="entry name" value="Protein kinase-like (PK-like)"/>
    <property type="match status" value="1"/>
</dbReference>
<dbReference type="GO" id="GO:0005524">
    <property type="term" value="F:ATP binding"/>
    <property type="evidence" value="ECO:0007669"/>
    <property type="project" value="UniProtKB-UniRule"/>
</dbReference>
<dbReference type="EMBL" id="JAUCMV010000001">
    <property type="protein sequence ID" value="KAK0425161.1"/>
    <property type="molecule type" value="Genomic_DNA"/>
</dbReference>
<dbReference type="SUPFAM" id="SSF53383">
    <property type="entry name" value="PLP-dependent transferases"/>
    <property type="match status" value="1"/>
</dbReference>
<dbReference type="InterPro" id="IPR000192">
    <property type="entry name" value="Aminotrans_V_dom"/>
</dbReference>
<dbReference type="PROSITE" id="PS00107">
    <property type="entry name" value="PROTEIN_KINASE_ATP"/>
    <property type="match status" value="1"/>
</dbReference>
<dbReference type="InterPro" id="IPR017441">
    <property type="entry name" value="Protein_kinase_ATP_BS"/>
</dbReference>
<comment type="cofactor">
    <cofactor evidence="1 19">
        <name>pyridoxal 5'-phosphate</name>
        <dbReference type="ChEBI" id="CHEBI:597326"/>
    </cofactor>
</comment>
<dbReference type="PROSITE" id="PS50280">
    <property type="entry name" value="SET"/>
    <property type="match status" value="1"/>
</dbReference>
<dbReference type="GO" id="GO:0051536">
    <property type="term" value="F:iron-sulfur cluster binding"/>
    <property type="evidence" value="ECO:0007669"/>
    <property type="project" value="UniProtKB-KW"/>
</dbReference>
<evidence type="ECO:0000256" key="18">
    <source>
        <dbReference type="PROSITE-ProRule" id="PRU10141"/>
    </source>
</evidence>
<evidence type="ECO:0000256" key="8">
    <source>
        <dbReference type="ARBA" id="ARBA00022723"/>
    </source>
</evidence>
<dbReference type="SUPFAM" id="SSF48403">
    <property type="entry name" value="Ankyrin repeat"/>
    <property type="match status" value="1"/>
</dbReference>
<keyword evidence="10" id="KW-0418">Kinase</keyword>
<evidence type="ECO:0000259" key="21">
    <source>
        <dbReference type="PROSITE" id="PS50280"/>
    </source>
</evidence>
<evidence type="ECO:0000256" key="9">
    <source>
        <dbReference type="ARBA" id="ARBA00022741"/>
    </source>
</evidence>
<evidence type="ECO:0000256" key="12">
    <source>
        <dbReference type="ARBA" id="ARBA00022898"/>
    </source>
</evidence>
<dbReference type="PANTHER" id="PTHR24054:SF0">
    <property type="entry name" value="CASEIN KINASE II SUBUNIT ALPHA"/>
    <property type="match status" value="1"/>
</dbReference>
<dbReference type="SUPFAM" id="SSF82199">
    <property type="entry name" value="SET domain"/>
    <property type="match status" value="1"/>
</dbReference>
<comment type="similarity">
    <text evidence="2">Belongs to the class-V pyridoxal-phosphate-dependent aminotransferase family. NifS/IscS subfamily.</text>
</comment>
<dbReference type="AlphaFoldDB" id="A0AA39M867"/>
<organism evidence="22 23">
    <name type="scientific">Steinernema hermaphroditum</name>
    <dbReference type="NCBI Taxonomy" id="289476"/>
    <lineage>
        <taxon>Eukaryota</taxon>
        <taxon>Metazoa</taxon>
        <taxon>Ecdysozoa</taxon>
        <taxon>Nematoda</taxon>
        <taxon>Chromadorea</taxon>
        <taxon>Rhabditida</taxon>
        <taxon>Tylenchina</taxon>
        <taxon>Panagrolaimomorpha</taxon>
        <taxon>Strongyloidoidea</taxon>
        <taxon>Steinernematidae</taxon>
        <taxon>Steinernema</taxon>
    </lineage>
</organism>
<dbReference type="GO" id="GO:0005634">
    <property type="term" value="C:nucleus"/>
    <property type="evidence" value="ECO:0007669"/>
    <property type="project" value="TreeGrafter"/>
</dbReference>
<dbReference type="Pfam" id="PF00069">
    <property type="entry name" value="Pkinase"/>
    <property type="match status" value="1"/>
</dbReference>
<dbReference type="SMART" id="SM00317">
    <property type="entry name" value="SET"/>
    <property type="match status" value="1"/>
</dbReference>
<dbReference type="InterPro" id="IPR008271">
    <property type="entry name" value="Ser/Thr_kinase_AS"/>
</dbReference>
<keyword evidence="6" id="KW-0723">Serine/threonine-protein kinase</keyword>
<evidence type="ECO:0000256" key="2">
    <source>
        <dbReference type="ARBA" id="ARBA00006490"/>
    </source>
</evidence>
<dbReference type="Gene3D" id="2.170.270.10">
    <property type="entry name" value="SET domain"/>
    <property type="match status" value="1"/>
</dbReference>
<dbReference type="InterPro" id="IPR015424">
    <property type="entry name" value="PyrdxlP-dep_Trfase"/>
</dbReference>
<dbReference type="Gene3D" id="3.30.200.20">
    <property type="entry name" value="Phosphorylase Kinase, domain 1"/>
    <property type="match status" value="1"/>
</dbReference>
<dbReference type="Gene3D" id="3.40.640.10">
    <property type="entry name" value="Type I PLP-dependent aspartate aminotransferase-like (Major domain)"/>
    <property type="match status" value="1"/>
</dbReference>
<evidence type="ECO:0000256" key="3">
    <source>
        <dbReference type="ARBA" id="ARBA00011270"/>
    </source>
</evidence>
<keyword evidence="11 18" id="KW-0067">ATP-binding</keyword>
<dbReference type="Pfam" id="PF00856">
    <property type="entry name" value="SET"/>
    <property type="match status" value="1"/>
</dbReference>
<keyword evidence="14" id="KW-0411">Iron-sulfur</keyword>
<sequence length="1280" mass="145728">MPVPSRARVYADVNQQKPRDYWDYEVHLIDWGEIDDYQLVRKLGRGKYSEVFEGVNMTDNSKCVVKILKPVKKKKIKREIKILENLRGGTNIISLLNVVKDPISRTPALIFEYVNNTDFKSLYQTLSDFDIRYYLYELLKALDYCHSMGIMHRDVKPHNVMIDHEKRTLRLIDWGLAEFYHPRQEYNVRVASRYFKGPELLVDYQCYDYSLDMWSLGCMLASMIFRKEPFFHGHDNYDQLVRIAKVLGTDELYEYIDKYQIELDPRFNDILGRHSRKRWERFVHSENQHLVTPEALDFLDKLLRYDHQERLTAAEAMNHPYFAPVVEAATNGRAEQMVPTRAAAAVISPLRLLCARAASSAASVAPKKPLYLDVQATSPMDPRVVDAMLPYMINDFGNPHSRTHSYGWESEKALENARAEVASLIGADPREIVFTSGATESNNLALKGVAHFQKAAGKNHVITAQTEHKCVLDSCRYLENEGFKVTYLPVQSNGIVDLEELEAVITPETTVVSIMAVNNEIGVIQPLKEIGELCRKKKVYFHTDAAQACGKIPLNVNDLKVDLMSISGHKIYGPKGIGALYVRRRPRVRLEAHISGGGQERGLRSGTMPTPLCVGLGEACKIAKHEMTMDHAHVSRLAKRLIEGISAKVDMVIRNGDEKRNYPGCVNLSFAYVEGESLLMALKNIALSSGSACTSASLEPSYVLRAIGADEDLAHSSIRFGIGRFTTEQAWLTFYSSVYPNIFVFPLKMVEQQCSPFRNVDRWLSRKDSSAYEKYRDRNRGIVKEFELKFSCGKKNVFEEALVELGQTNVPRAAVFLEAFHNRLKREGRALKCAIRCGPILKLVVFAGVPFDVEFTLKEAIKSNNYEVIESITLLREKLKCTPKFFHNILWEATRTVRDPVIFQLLSEIANVAMRDDSGRNILHLLAEINDADRSQALVEVFCEAQKQRIPDLLVLPDASGATPFQVALRQANYHFIREVFENSSTVDEKPFTQYLGEDFQLEQIDSQEVKDLFGRCVKKANPDELNCLSSDISDGDERYPIPAYNRSSKRDVRLPAFEYITMVQGIPDSTIYDLAVSCRCRDGCGSFCQSCESEKITKQRKANKYIYVAECTPACHCLLQCEQRQSLKYLHFALRYELWYSEHKGWGVHYIGLDDIRCDDTIDGNMVIAEYVGVAKKGGRCEDLYEFETIGCDNETYAISAKERGNFTRFINHSCDPNLRAEIHVRDSGNRAFPHLVLVTNQMIHFGDELTIDYGDAYWKALKDEKACRCGSEKCRYPT</sequence>
<dbReference type="EC" id="2.8.1.7" evidence="4"/>
<dbReference type="Pfam" id="PF00266">
    <property type="entry name" value="Aminotran_5"/>
    <property type="match status" value="1"/>
</dbReference>
<dbReference type="Gene3D" id="1.25.40.20">
    <property type="entry name" value="Ankyrin repeat-containing domain"/>
    <property type="match status" value="1"/>
</dbReference>
<evidence type="ECO:0000256" key="10">
    <source>
        <dbReference type="ARBA" id="ARBA00022777"/>
    </source>
</evidence>
<evidence type="ECO:0000256" key="19">
    <source>
        <dbReference type="RuleBase" id="RU004504"/>
    </source>
</evidence>
<reference evidence="22" key="1">
    <citation type="submission" date="2023-06" db="EMBL/GenBank/DDBJ databases">
        <title>Genomic analysis of the entomopathogenic nematode Steinernema hermaphroditum.</title>
        <authorList>
            <person name="Schwarz E.M."/>
            <person name="Heppert J.K."/>
            <person name="Baniya A."/>
            <person name="Schwartz H.T."/>
            <person name="Tan C.-H."/>
            <person name="Antoshechkin I."/>
            <person name="Sternberg P.W."/>
            <person name="Goodrich-Blair H."/>
            <person name="Dillman A.R."/>
        </authorList>
    </citation>
    <scope>NUCLEOTIDE SEQUENCE</scope>
    <source>
        <strain evidence="22">PS9179</strain>
        <tissue evidence="22">Whole animal</tissue>
    </source>
</reference>
<gene>
    <name evidence="22" type="ORF">QR680_009064</name>
</gene>
<evidence type="ECO:0000256" key="15">
    <source>
        <dbReference type="ARBA" id="ARBA00047899"/>
    </source>
</evidence>
<dbReference type="GO" id="GO:0030170">
    <property type="term" value="F:pyridoxal phosphate binding"/>
    <property type="evidence" value="ECO:0007669"/>
    <property type="project" value="InterPro"/>
</dbReference>
<keyword evidence="9 18" id="KW-0547">Nucleotide-binding</keyword>
<dbReference type="PROSITE" id="PS50011">
    <property type="entry name" value="PROTEIN_KINASE_DOM"/>
    <property type="match status" value="1"/>
</dbReference>
<evidence type="ECO:0000256" key="5">
    <source>
        <dbReference type="ARBA" id="ARBA00012513"/>
    </source>
</evidence>
<dbReference type="PROSITE" id="PS00595">
    <property type="entry name" value="AA_TRANSFER_CLASS_5"/>
    <property type="match status" value="1"/>
</dbReference>
<evidence type="ECO:0000256" key="1">
    <source>
        <dbReference type="ARBA" id="ARBA00001933"/>
    </source>
</evidence>
<dbReference type="FunFam" id="1.10.510.10:FF:000059">
    <property type="entry name" value="Casein kinase II subunit alpha"/>
    <property type="match status" value="1"/>
</dbReference>
<dbReference type="NCBIfam" id="NF010611">
    <property type="entry name" value="PRK14012.1"/>
    <property type="match status" value="1"/>
</dbReference>
<name>A0AA39M867_9BILA</name>
<evidence type="ECO:0000256" key="4">
    <source>
        <dbReference type="ARBA" id="ARBA00012239"/>
    </source>
</evidence>
<comment type="subunit">
    <text evidence="3">Tetramer of two alpha and two beta chains.</text>
</comment>
<dbReference type="GO" id="GO:0051726">
    <property type="term" value="P:regulation of cell cycle"/>
    <property type="evidence" value="ECO:0007669"/>
    <property type="project" value="TreeGrafter"/>
</dbReference>
<dbReference type="GO" id="GO:0031071">
    <property type="term" value="F:cysteine desulfurase activity"/>
    <property type="evidence" value="ECO:0007669"/>
    <property type="project" value="UniProtKB-EC"/>
</dbReference>
<evidence type="ECO:0000256" key="14">
    <source>
        <dbReference type="ARBA" id="ARBA00023014"/>
    </source>
</evidence>
<dbReference type="FunFam" id="3.90.1150.10:FF:000002">
    <property type="entry name" value="Cysteine desulfurase IscS"/>
    <property type="match status" value="1"/>
</dbReference>
<dbReference type="InterPro" id="IPR001214">
    <property type="entry name" value="SET_dom"/>
</dbReference>
<evidence type="ECO:0000256" key="7">
    <source>
        <dbReference type="ARBA" id="ARBA00022679"/>
    </source>
</evidence>
<dbReference type="CDD" id="cd14132">
    <property type="entry name" value="STKc_CK2_alpha"/>
    <property type="match status" value="1"/>
</dbReference>
<dbReference type="InterPro" id="IPR020578">
    <property type="entry name" value="Aminotrans_V_PyrdxlP_BS"/>
</dbReference>
<dbReference type="EC" id="2.7.11.1" evidence="5"/>
<keyword evidence="23" id="KW-1185">Reference proteome</keyword>
<feature type="domain" description="SET" evidence="21">
    <location>
        <begin position="1135"/>
        <end position="1256"/>
    </location>
</feature>
<dbReference type="GO" id="GO:0046872">
    <property type="term" value="F:metal ion binding"/>
    <property type="evidence" value="ECO:0007669"/>
    <property type="project" value="UniProtKB-KW"/>
</dbReference>
<evidence type="ECO:0000256" key="11">
    <source>
        <dbReference type="ARBA" id="ARBA00022840"/>
    </source>
</evidence>
<evidence type="ECO:0000313" key="23">
    <source>
        <dbReference type="Proteomes" id="UP001175271"/>
    </source>
</evidence>
<dbReference type="InterPro" id="IPR045216">
    <property type="entry name" value="CK2_alpha"/>
</dbReference>
<dbReference type="Gene3D" id="3.90.1150.10">
    <property type="entry name" value="Aspartate Aminotransferase, domain 1"/>
    <property type="match status" value="1"/>
</dbReference>
<dbReference type="FunFam" id="3.30.200.20:FF:000088">
    <property type="entry name" value="Casein kinase II subunit alpha"/>
    <property type="match status" value="1"/>
</dbReference>
<dbReference type="GO" id="GO:0099128">
    <property type="term" value="C:mitochondrial [2Fe-2S] assembly complex"/>
    <property type="evidence" value="ECO:0007669"/>
    <property type="project" value="UniProtKB-ARBA"/>
</dbReference>
<evidence type="ECO:0000256" key="17">
    <source>
        <dbReference type="ARBA" id="ARBA00071078"/>
    </source>
</evidence>
<dbReference type="GO" id="GO:0005956">
    <property type="term" value="C:protein kinase CK2 complex"/>
    <property type="evidence" value="ECO:0007669"/>
    <property type="project" value="TreeGrafter"/>
</dbReference>
<keyword evidence="13" id="KW-0408">Iron</keyword>
<protein>
    <recommendedName>
        <fullName evidence="17">Casein kinase II subunit alpha</fullName>
        <ecNumber evidence="5">2.7.11.1</ecNumber>
        <ecNumber evidence="4">2.8.1.7</ecNumber>
    </recommendedName>
</protein>
<dbReference type="GO" id="GO:0004674">
    <property type="term" value="F:protein serine/threonine kinase activity"/>
    <property type="evidence" value="ECO:0007669"/>
    <property type="project" value="UniProtKB-KW"/>
</dbReference>
<dbReference type="HAMAP" id="MF_00331">
    <property type="entry name" value="Cys_desulf_IscS"/>
    <property type="match status" value="1"/>
</dbReference>
<dbReference type="InterPro" id="IPR000719">
    <property type="entry name" value="Prot_kinase_dom"/>
</dbReference>
<dbReference type="InterPro" id="IPR015422">
    <property type="entry name" value="PyrdxlP-dep_Trfase_small"/>
</dbReference>
<evidence type="ECO:0000256" key="16">
    <source>
        <dbReference type="ARBA" id="ARBA00048679"/>
    </source>
</evidence>
<evidence type="ECO:0000313" key="22">
    <source>
        <dbReference type="EMBL" id="KAK0425161.1"/>
    </source>
</evidence>
<accession>A0AA39M867</accession>
<proteinExistence type="inferred from homology"/>
<evidence type="ECO:0000256" key="6">
    <source>
        <dbReference type="ARBA" id="ARBA00022527"/>
    </source>
</evidence>
<dbReference type="PANTHER" id="PTHR24054">
    <property type="entry name" value="CASEIN KINASE II SUBUNIT ALPHA"/>
    <property type="match status" value="1"/>
</dbReference>
<dbReference type="InterPro" id="IPR011009">
    <property type="entry name" value="Kinase-like_dom_sf"/>
</dbReference>
<keyword evidence="8" id="KW-0479">Metal-binding</keyword>
<dbReference type="GO" id="GO:0044571">
    <property type="term" value="P:[2Fe-2S] cluster assembly"/>
    <property type="evidence" value="ECO:0007669"/>
    <property type="project" value="InterPro"/>
</dbReference>
<dbReference type="InterPro" id="IPR015421">
    <property type="entry name" value="PyrdxlP-dep_Trfase_major"/>
</dbReference>
<evidence type="ECO:0000259" key="20">
    <source>
        <dbReference type="PROSITE" id="PS50011"/>
    </source>
</evidence>